<feature type="domain" description="HPr kinase/phosphorylase C-terminal" evidence="1">
    <location>
        <begin position="16"/>
        <end position="134"/>
    </location>
</feature>
<dbReference type="CDD" id="cd01918">
    <property type="entry name" value="HprK_C"/>
    <property type="match status" value="1"/>
</dbReference>
<sequence length="153" mass="15923">MIGQAPPIAGPRLSAETVHASTVALDGRAVVILGPSGAGKSDLALRLLDRGFTLVSDDQTLLKREGERLVASAPPNIAGKLEIRGIGIVEMETVSNVPVGLLVDLTSEIMRLPDENRSRPILGVSIPLISIDAMTASAPSKVALALDRMGAKL</sequence>
<organism evidence="2 3">
    <name type="scientific">Sphingomonas limnosediminicola</name>
    <dbReference type="NCBI Taxonomy" id="940133"/>
    <lineage>
        <taxon>Bacteria</taxon>
        <taxon>Pseudomonadati</taxon>
        <taxon>Pseudomonadota</taxon>
        <taxon>Alphaproteobacteria</taxon>
        <taxon>Sphingomonadales</taxon>
        <taxon>Sphingomonadaceae</taxon>
        <taxon>Sphingomonas</taxon>
    </lineage>
</organism>
<proteinExistence type="predicted"/>
<protein>
    <submittedName>
        <fullName evidence="2">HPr kinase/phosphatase C-terminal domain-containing protein</fullName>
    </submittedName>
</protein>
<dbReference type="Proteomes" id="UP001500827">
    <property type="component" value="Unassembled WGS sequence"/>
</dbReference>
<accession>A0ABP7KTK2</accession>
<evidence type="ECO:0000259" key="1">
    <source>
        <dbReference type="Pfam" id="PF07475"/>
    </source>
</evidence>
<gene>
    <name evidence="2" type="ORF">GCM10022276_02580</name>
</gene>
<keyword evidence="2" id="KW-0418">Kinase</keyword>
<dbReference type="Pfam" id="PF07475">
    <property type="entry name" value="Hpr_kinase_C"/>
    <property type="match status" value="1"/>
</dbReference>
<comment type="caution">
    <text evidence="2">The sequence shown here is derived from an EMBL/GenBank/DDBJ whole genome shotgun (WGS) entry which is preliminary data.</text>
</comment>
<dbReference type="GO" id="GO:0016301">
    <property type="term" value="F:kinase activity"/>
    <property type="evidence" value="ECO:0007669"/>
    <property type="project" value="UniProtKB-KW"/>
</dbReference>
<keyword evidence="2" id="KW-0808">Transferase</keyword>
<evidence type="ECO:0000313" key="3">
    <source>
        <dbReference type="Proteomes" id="UP001500827"/>
    </source>
</evidence>
<dbReference type="PANTHER" id="PTHR30305">
    <property type="entry name" value="PROTEIN YJDM-RELATED"/>
    <property type="match status" value="1"/>
</dbReference>
<reference evidence="3" key="1">
    <citation type="journal article" date="2019" name="Int. J. Syst. Evol. Microbiol.">
        <title>The Global Catalogue of Microorganisms (GCM) 10K type strain sequencing project: providing services to taxonomists for standard genome sequencing and annotation.</title>
        <authorList>
            <consortium name="The Broad Institute Genomics Platform"/>
            <consortium name="The Broad Institute Genome Sequencing Center for Infectious Disease"/>
            <person name="Wu L."/>
            <person name="Ma J."/>
        </authorList>
    </citation>
    <scope>NUCLEOTIDE SEQUENCE [LARGE SCALE GENOMIC DNA]</scope>
    <source>
        <strain evidence="3">JCM 17543</strain>
    </source>
</reference>
<evidence type="ECO:0000313" key="2">
    <source>
        <dbReference type="EMBL" id="GAA3886935.1"/>
    </source>
</evidence>
<dbReference type="InterPro" id="IPR011104">
    <property type="entry name" value="Hpr_kin/Pase_C"/>
</dbReference>
<dbReference type="EMBL" id="BAABBM010000001">
    <property type="protein sequence ID" value="GAA3886935.1"/>
    <property type="molecule type" value="Genomic_DNA"/>
</dbReference>
<dbReference type="InterPro" id="IPR027417">
    <property type="entry name" value="P-loop_NTPase"/>
</dbReference>
<dbReference type="PANTHER" id="PTHR30305:SF1">
    <property type="entry name" value="HPR KINASE_PHOSPHORYLASE"/>
    <property type="match status" value="1"/>
</dbReference>
<dbReference type="SUPFAM" id="SSF53795">
    <property type="entry name" value="PEP carboxykinase-like"/>
    <property type="match status" value="1"/>
</dbReference>
<dbReference type="Gene3D" id="3.40.50.300">
    <property type="entry name" value="P-loop containing nucleotide triphosphate hydrolases"/>
    <property type="match status" value="1"/>
</dbReference>
<name>A0ABP7KTK2_9SPHN</name>
<keyword evidence="3" id="KW-1185">Reference proteome</keyword>
<dbReference type="RefSeq" id="WP_344697885.1">
    <property type="nucleotide sequence ID" value="NZ_BAABBM010000001.1"/>
</dbReference>